<feature type="compositionally biased region" description="Basic and acidic residues" evidence="1">
    <location>
        <begin position="155"/>
        <end position="168"/>
    </location>
</feature>
<dbReference type="Pfam" id="PF18347">
    <property type="entry name" value="DUF5606"/>
    <property type="match status" value="1"/>
</dbReference>
<protein>
    <submittedName>
        <fullName evidence="4">Uncharacterized protein</fullName>
    </submittedName>
</protein>
<feature type="domain" description="DUF5606" evidence="2">
    <location>
        <begin position="3"/>
        <end position="48"/>
    </location>
</feature>
<dbReference type="RefSeq" id="WP_105196604.1">
    <property type="nucleotide sequence ID" value="NZ_OLKH01000114.1"/>
</dbReference>
<dbReference type="Gene3D" id="1.10.10.1650">
    <property type="match status" value="1"/>
</dbReference>
<dbReference type="Proteomes" id="UP000238180">
    <property type="component" value="Unassembled WGS sequence"/>
</dbReference>
<evidence type="ECO:0000259" key="2">
    <source>
        <dbReference type="Pfam" id="PF18347"/>
    </source>
</evidence>
<name>A0A2N9PCE4_9FLAO</name>
<evidence type="ECO:0000313" key="4">
    <source>
        <dbReference type="EMBL" id="SPE78036.1"/>
    </source>
</evidence>
<dbReference type="AlphaFoldDB" id="A0A2N9PCE4"/>
<feature type="region of interest" description="Disordered" evidence="1">
    <location>
        <begin position="134"/>
        <end position="181"/>
    </location>
</feature>
<feature type="compositionally biased region" description="Basic residues" evidence="1">
    <location>
        <begin position="169"/>
        <end position="181"/>
    </location>
</feature>
<dbReference type="Pfam" id="PF21186">
    <property type="entry name" value="DUF6852"/>
    <property type="match status" value="1"/>
</dbReference>
<accession>A0A2N9PCE4</accession>
<organism evidence="4 5">
    <name type="scientific">Flavobacterium columnare</name>
    <dbReference type="NCBI Taxonomy" id="996"/>
    <lineage>
        <taxon>Bacteria</taxon>
        <taxon>Pseudomonadati</taxon>
        <taxon>Bacteroidota</taxon>
        <taxon>Flavobacteriia</taxon>
        <taxon>Flavobacteriales</taxon>
        <taxon>Flavobacteriaceae</taxon>
        <taxon>Flavobacterium</taxon>
    </lineage>
</organism>
<dbReference type="InterPro" id="IPR041218">
    <property type="entry name" value="DUF5606"/>
</dbReference>
<dbReference type="InterPro" id="IPR049281">
    <property type="entry name" value="BVU_3817-like_C_sf"/>
</dbReference>
<dbReference type="InterPro" id="IPR049280">
    <property type="entry name" value="DUF6852"/>
</dbReference>
<feature type="domain" description="DUF6852" evidence="3">
    <location>
        <begin position="51"/>
        <end position="119"/>
    </location>
</feature>
<evidence type="ECO:0000259" key="3">
    <source>
        <dbReference type="Pfam" id="PF21186"/>
    </source>
</evidence>
<dbReference type="Gene3D" id="2.30.30.730">
    <property type="match status" value="1"/>
</dbReference>
<evidence type="ECO:0000256" key="1">
    <source>
        <dbReference type="SAM" id="MobiDB-lite"/>
    </source>
</evidence>
<gene>
    <name evidence="4" type="ORF">FLACOL_02050</name>
</gene>
<dbReference type="EMBL" id="OLKH01000114">
    <property type="protein sequence ID" value="SPE78036.1"/>
    <property type="molecule type" value="Genomic_DNA"/>
</dbReference>
<evidence type="ECO:0000313" key="5">
    <source>
        <dbReference type="Proteomes" id="UP000238180"/>
    </source>
</evidence>
<sequence length="181" mass="20041">MNLERILAISGKPGLYALKMQTRTGFVAESLVDGKKVTVGMQSNVSLLSEISVYTYTEEKPLVDVMSAIAKKENGGEAPRLKDDKAALLAYFGAVLPDYDQDRVYPSDVKKILNWYNILQAKGLVVLAEETTVEGTTVEETTVEEKPKKTRATKAKKEETAGEKEEKPKKPRATKKTKSEE</sequence>
<dbReference type="InterPro" id="IPR049282">
    <property type="entry name" value="BVU_3817_N_sf"/>
</dbReference>
<reference evidence="4 5" key="1">
    <citation type="submission" date="2018-02" db="EMBL/GenBank/DDBJ databases">
        <authorList>
            <person name="Cohen D.B."/>
            <person name="Kent A.D."/>
        </authorList>
    </citation>
    <scope>NUCLEOTIDE SEQUENCE [LARGE SCALE GENOMIC DNA]</scope>
    <source>
        <strain evidence="4">CIP109753</strain>
    </source>
</reference>
<proteinExistence type="predicted"/>